<organism evidence="3 4">
    <name type="scientific">Candidatus Pseudogracilibacillus intestinigallinarum</name>
    <dbReference type="NCBI Taxonomy" id="2838742"/>
    <lineage>
        <taxon>Bacteria</taxon>
        <taxon>Bacillati</taxon>
        <taxon>Bacillota</taxon>
        <taxon>Bacilli</taxon>
        <taxon>Bacillales</taxon>
        <taxon>Bacillaceae</taxon>
        <taxon>Pseudogracilibacillus</taxon>
    </lineage>
</organism>
<proteinExistence type="predicted"/>
<dbReference type="GO" id="GO:0004175">
    <property type="term" value="F:endopeptidase activity"/>
    <property type="evidence" value="ECO:0007669"/>
    <property type="project" value="UniProtKB-ARBA"/>
</dbReference>
<keyword evidence="1" id="KW-0472">Membrane</keyword>
<dbReference type="EMBL" id="DXHX01000118">
    <property type="protein sequence ID" value="HIV74921.1"/>
    <property type="molecule type" value="Genomic_DNA"/>
</dbReference>
<gene>
    <name evidence="3" type="ORF">H9895_07595</name>
</gene>
<feature type="transmembrane region" description="Helical" evidence="1">
    <location>
        <begin position="20"/>
        <end position="38"/>
    </location>
</feature>
<evidence type="ECO:0000256" key="1">
    <source>
        <dbReference type="SAM" id="Phobius"/>
    </source>
</evidence>
<dbReference type="Proteomes" id="UP000823937">
    <property type="component" value="Unassembled WGS sequence"/>
</dbReference>
<keyword evidence="1" id="KW-0812">Transmembrane</keyword>
<dbReference type="Pfam" id="PF02517">
    <property type="entry name" value="Rce1-like"/>
    <property type="match status" value="1"/>
</dbReference>
<evidence type="ECO:0000313" key="3">
    <source>
        <dbReference type="EMBL" id="HIV74921.1"/>
    </source>
</evidence>
<sequence length="188" mass="21667">MKQAEIIKNLTDKQIREQLYVTQFIFIIISLLLSLFLFDSFSTWKYLFSVQFMQIILFGVVPALGLVGIEIILSKIIAAHHLDDGGINERVFKNQSVFHIFCISMIVAISEEVLFRGVIQTTFGFVFASTLFIIVHFRYLKKPVLLIAIIITSFGIGYLYEVTNNLLVTIVFHFIVDFLLGIYIKFRK</sequence>
<feature type="transmembrane region" description="Helical" evidence="1">
    <location>
        <begin position="117"/>
        <end position="137"/>
    </location>
</feature>
<feature type="transmembrane region" description="Helical" evidence="1">
    <location>
        <begin position="94"/>
        <end position="111"/>
    </location>
</feature>
<feature type="transmembrane region" description="Helical" evidence="1">
    <location>
        <begin position="50"/>
        <end position="73"/>
    </location>
</feature>
<dbReference type="GO" id="GO:0080120">
    <property type="term" value="P:CAAX-box protein maturation"/>
    <property type="evidence" value="ECO:0007669"/>
    <property type="project" value="UniProtKB-ARBA"/>
</dbReference>
<reference evidence="3" key="2">
    <citation type="submission" date="2021-04" db="EMBL/GenBank/DDBJ databases">
        <authorList>
            <person name="Gilroy R."/>
        </authorList>
    </citation>
    <scope>NUCLEOTIDE SEQUENCE</scope>
    <source>
        <strain evidence="3">CHK169-2315</strain>
    </source>
</reference>
<accession>A0A9D1TJX1</accession>
<evidence type="ECO:0000313" key="4">
    <source>
        <dbReference type="Proteomes" id="UP000823937"/>
    </source>
</evidence>
<keyword evidence="3" id="KW-0645">Protease</keyword>
<feature type="domain" description="CAAX prenyl protease 2/Lysostaphin resistance protein A-like" evidence="2">
    <location>
        <begin position="95"/>
        <end position="179"/>
    </location>
</feature>
<protein>
    <submittedName>
        <fullName evidence="3">CPBP family intramembrane metalloprotease</fullName>
    </submittedName>
</protein>
<keyword evidence="3" id="KW-0482">Metalloprotease</keyword>
<dbReference type="AlphaFoldDB" id="A0A9D1TJX1"/>
<feature type="transmembrane region" description="Helical" evidence="1">
    <location>
        <begin position="144"/>
        <end position="160"/>
    </location>
</feature>
<keyword evidence="3" id="KW-0378">Hydrolase</keyword>
<feature type="transmembrane region" description="Helical" evidence="1">
    <location>
        <begin position="166"/>
        <end position="184"/>
    </location>
</feature>
<evidence type="ECO:0000259" key="2">
    <source>
        <dbReference type="Pfam" id="PF02517"/>
    </source>
</evidence>
<dbReference type="InterPro" id="IPR003675">
    <property type="entry name" value="Rce1/LyrA-like_dom"/>
</dbReference>
<dbReference type="GO" id="GO:0008237">
    <property type="term" value="F:metallopeptidase activity"/>
    <property type="evidence" value="ECO:0007669"/>
    <property type="project" value="UniProtKB-KW"/>
</dbReference>
<keyword evidence="1" id="KW-1133">Transmembrane helix</keyword>
<reference evidence="3" key="1">
    <citation type="journal article" date="2021" name="PeerJ">
        <title>Extensive microbial diversity within the chicken gut microbiome revealed by metagenomics and culture.</title>
        <authorList>
            <person name="Gilroy R."/>
            <person name="Ravi A."/>
            <person name="Getino M."/>
            <person name="Pursley I."/>
            <person name="Horton D.L."/>
            <person name="Alikhan N.F."/>
            <person name="Baker D."/>
            <person name="Gharbi K."/>
            <person name="Hall N."/>
            <person name="Watson M."/>
            <person name="Adriaenssens E.M."/>
            <person name="Foster-Nyarko E."/>
            <person name="Jarju S."/>
            <person name="Secka A."/>
            <person name="Antonio M."/>
            <person name="Oren A."/>
            <person name="Chaudhuri R.R."/>
            <person name="La Ragione R."/>
            <person name="Hildebrand F."/>
            <person name="Pallen M.J."/>
        </authorList>
    </citation>
    <scope>NUCLEOTIDE SEQUENCE</scope>
    <source>
        <strain evidence="3">CHK169-2315</strain>
    </source>
</reference>
<comment type="caution">
    <text evidence="3">The sequence shown here is derived from an EMBL/GenBank/DDBJ whole genome shotgun (WGS) entry which is preliminary data.</text>
</comment>
<name>A0A9D1TJX1_9BACI</name>